<keyword evidence="4" id="KW-1185">Reference proteome</keyword>
<feature type="domain" description="DUF4326" evidence="2">
    <location>
        <begin position="14"/>
        <end position="101"/>
    </location>
</feature>
<name>A0AAD2PX45_9STRA</name>
<organism evidence="3 4">
    <name type="scientific">Cylindrotheca closterium</name>
    <dbReference type="NCBI Taxonomy" id="2856"/>
    <lineage>
        <taxon>Eukaryota</taxon>
        <taxon>Sar</taxon>
        <taxon>Stramenopiles</taxon>
        <taxon>Ochrophyta</taxon>
        <taxon>Bacillariophyta</taxon>
        <taxon>Bacillariophyceae</taxon>
        <taxon>Bacillariophycidae</taxon>
        <taxon>Bacillariales</taxon>
        <taxon>Bacillariaceae</taxon>
        <taxon>Cylindrotheca</taxon>
    </lineage>
</organism>
<evidence type="ECO:0000259" key="2">
    <source>
        <dbReference type="Pfam" id="PF14216"/>
    </source>
</evidence>
<protein>
    <recommendedName>
        <fullName evidence="2">DUF4326 domain-containing protein</fullName>
    </recommendedName>
</protein>
<dbReference type="EMBL" id="CAKOGP040002202">
    <property type="protein sequence ID" value="CAJ1964827.1"/>
    <property type="molecule type" value="Genomic_DNA"/>
</dbReference>
<feature type="compositionally biased region" description="Basic residues" evidence="1">
    <location>
        <begin position="168"/>
        <end position="177"/>
    </location>
</feature>
<feature type="region of interest" description="Disordered" evidence="1">
    <location>
        <begin position="142"/>
        <end position="187"/>
    </location>
</feature>
<dbReference type="Pfam" id="PF14216">
    <property type="entry name" value="DUF4326"/>
    <property type="match status" value="1"/>
</dbReference>
<gene>
    <name evidence="3" type="ORF">CYCCA115_LOCUS20813</name>
</gene>
<evidence type="ECO:0000256" key="1">
    <source>
        <dbReference type="SAM" id="MobiDB-lite"/>
    </source>
</evidence>
<feature type="compositionally biased region" description="Low complexity" evidence="1">
    <location>
        <begin position="142"/>
        <end position="155"/>
    </location>
</feature>
<proteinExistence type="predicted"/>
<feature type="compositionally biased region" description="Polar residues" evidence="1">
    <location>
        <begin position="156"/>
        <end position="165"/>
    </location>
</feature>
<dbReference type="AlphaFoldDB" id="A0AAD2PX45"/>
<evidence type="ECO:0000313" key="4">
    <source>
        <dbReference type="Proteomes" id="UP001295423"/>
    </source>
</evidence>
<feature type="compositionally biased region" description="Low complexity" evidence="1">
    <location>
        <begin position="178"/>
        <end position="187"/>
    </location>
</feature>
<accession>A0AAD2PX45</accession>
<dbReference type="Proteomes" id="UP001295423">
    <property type="component" value="Unassembled WGS sequence"/>
</dbReference>
<evidence type="ECO:0000313" key="3">
    <source>
        <dbReference type="EMBL" id="CAJ1964827.1"/>
    </source>
</evidence>
<dbReference type="InterPro" id="IPR025475">
    <property type="entry name" value="DUF4326"/>
</dbReference>
<reference evidence="3" key="1">
    <citation type="submission" date="2023-08" db="EMBL/GenBank/DDBJ databases">
        <authorList>
            <person name="Audoor S."/>
            <person name="Bilcke G."/>
        </authorList>
    </citation>
    <scope>NUCLEOTIDE SEQUENCE</scope>
</reference>
<sequence length="187" mass="21079">MSDRQDQLQYKDMVVHCKRQPYDVYVGRPSRGAPPGDLCQWGNPFNMKNQTQEERNRVVHEYRCWLVSQPDLVAKAQSELKGKVLACWCSPKLCHGHVLAEIANSPQYAGKQGKKVLPKEANTWTLEEEDFPTLGATATKKVQAVAKKTKPVPAQSNKKVSTNAKNGYKQRRRRKTANKTTTNEVAA</sequence>
<comment type="caution">
    <text evidence="3">The sequence shown here is derived from an EMBL/GenBank/DDBJ whole genome shotgun (WGS) entry which is preliminary data.</text>
</comment>